<reference evidence="1" key="1">
    <citation type="submission" date="2020-01" db="EMBL/GenBank/DDBJ databases">
        <authorList>
            <person name="Meier V. D."/>
            <person name="Meier V D."/>
        </authorList>
    </citation>
    <scope>NUCLEOTIDE SEQUENCE</scope>
    <source>
        <strain evidence="1">HLG_WM_MAG_01</strain>
    </source>
</reference>
<proteinExistence type="predicted"/>
<sequence>MDDKEQKLLHELLDRTHVLSYQIQMTLGEHKALSKYEDIRLSYQKVVDQIESLYQLIGSKTK</sequence>
<evidence type="ECO:0000313" key="1">
    <source>
        <dbReference type="EMBL" id="CAA6827533.1"/>
    </source>
</evidence>
<name>A0A6S6UJD9_9BACT</name>
<organism evidence="1">
    <name type="scientific">uncultured Sulfurovum sp</name>
    <dbReference type="NCBI Taxonomy" id="269237"/>
    <lineage>
        <taxon>Bacteria</taxon>
        <taxon>Pseudomonadati</taxon>
        <taxon>Campylobacterota</taxon>
        <taxon>Epsilonproteobacteria</taxon>
        <taxon>Campylobacterales</taxon>
        <taxon>Sulfurovaceae</taxon>
        <taxon>Sulfurovum</taxon>
        <taxon>environmental samples</taxon>
    </lineage>
</organism>
<protein>
    <submittedName>
        <fullName evidence="1">Uncharacterized protein</fullName>
    </submittedName>
</protein>
<accession>A0A6S6UJD9</accession>
<dbReference type="EMBL" id="CACVAS010000150">
    <property type="protein sequence ID" value="CAA6827533.1"/>
    <property type="molecule type" value="Genomic_DNA"/>
</dbReference>
<dbReference type="AlphaFoldDB" id="A0A6S6UJD9"/>
<gene>
    <name evidence="1" type="ORF">HELGO_WM62022</name>
</gene>